<dbReference type="InterPro" id="IPR001736">
    <property type="entry name" value="PLipase_D/transphosphatidylase"/>
</dbReference>
<evidence type="ECO:0000313" key="14">
    <source>
        <dbReference type="Proteomes" id="UP000005446"/>
    </source>
</evidence>
<gene>
    <name evidence="13" type="ORF">M7I_3189</name>
</gene>
<evidence type="ECO:0000256" key="11">
    <source>
        <dbReference type="SAM" id="SignalP"/>
    </source>
</evidence>
<dbReference type="Gene3D" id="3.10.310.10">
    <property type="entry name" value="Diaminopimelate Epimerase, Chain A, domain 1"/>
    <property type="match status" value="2"/>
</dbReference>
<keyword evidence="8 13" id="KW-0413">Isomerase</keyword>
<comment type="caution">
    <text evidence="13">The sequence shown here is derived from an EMBL/GenBank/DDBJ whole genome shotgun (WGS) entry which is preliminary data.</text>
</comment>
<evidence type="ECO:0000256" key="10">
    <source>
        <dbReference type="SAM" id="MobiDB-lite"/>
    </source>
</evidence>
<keyword evidence="9" id="KW-0326">Glycosidase</keyword>
<dbReference type="EMBL" id="AGUE01000073">
    <property type="protein sequence ID" value="EHL00799.1"/>
    <property type="molecule type" value="Genomic_DNA"/>
</dbReference>
<comment type="similarity">
    <text evidence="2">Belongs to the PrpF family.</text>
</comment>
<dbReference type="PROSITE" id="PS50035">
    <property type="entry name" value="PLD"/>
    <property type="match status" value="1"/>
</dbReference>
<proteinExistence type="inferred from homology"/>
<dbReference type="GO" id="GO:0009272">
    <property type="term" value="P:fungal-type cell wall biogenesis"/>
    <property type="evidence" value="ECO:0007669"/>
    <property type="project" value="TreeGrafter"/>
</dbReference>
<dbReference type="OrthoDB" id="4187847at2759"/>
<dbReference type="SUPFAM" id="SSF48208">
    <property type="entry name" value="Six-hairpin glycosidases"/>
    <property type="match status" value="1"/>
</dbReference>
<dbReference type="SUPFAM" id="SSF54506">
    <property type="entry name" value="Diaminopimelate epimerase-like"/>
    <property type="match status" value="2"/>
</dbReference>
<dbReference type="PANTHER" id="PTHR12145:SF41">
    <property type="entry name" value="MANNAN ENDO-1,6-ALPHA-MANNOSIDASE"/>
    <property type="match status" value="1"/>
</dbReference>
<dbReference type="GO" id="GO:0008496">
    <property type="term" value="F:mannan endo-1,6-alpha-mannosidase activity"/>
    <property type="evidence" value="ECO:0007669"/>
    <property type="project" value="UniProtKB-EC"/>
</dbReference>
<dbReference type="EC" id="3.2.1.101" evidence="4"/>
<feature type="compositionally biased region" description="Polar residues" evidence="10">
    <location>
        <begin position="326"/>
        <end position="336"/>
    </location>
</feature>
<dbReference type="Gene3D" id="1.50.10.20">
    <property type="match status" value="1"/>
</dbReference>
<evidence type="ECO:0000256" key="7">
    <source>
        <dbReference type="ARBA" id="ARBA00023180"/>
    </source>
</evidence>
<sequence length="767" mass="82270">MRFVRSLTAATALLAGSQIVQCIPLDLDSEDSIKQAASTLAHDMMLYYTGNNTGDIPGNLPAPYYWWEAGAMFGAMIDYWYYTGDPTYNDVTTQALLFQVGPDEDYMTPNQTKTTGNDDQAFWGLAAMTAAEVNFPNPPKEWAERSWDWMRSINLVDENYFVYDGSDDTINCTRLNRIQWSYNAGAMLLGAATMYNHTNGSAVWEERTSALMNHTDVFYQDGVMFEVACENVNRCNVDQQSFKAYLSRWMAASTKVAPFLYDSVMARLRPSARGAAAQCSGGDNGRTCGMKWTQNVTWDGTYGVGQQMAALEVVQSNLIASARGPVTNSSGGTSVGNPAAGGSRTLKKFKSSPTSTRIAPLCARSGPLDPSLGINTFSTESLSRLPAAYYRGGTSRAVIFDAKDLPQDRSQWPDIFRGVIGSPDRYGRQLDGLGGGISSLSKVCVVGSAQPGDRKIIDEDGKQKETAEADVDYTFAAIGVVDGDVDFSSNCGNMSAAIGPYAYDHGLVPHIGNGHGEATVRIRNTNSGKVIHSKFPVVDGEAASSGSFSIDGVEGQGARVRLDFLDPAGSKTGKLLPTGNVVDIFNGTEVTCIDVGNPCVFLKAESFGVKGIILPDDIDSHPTLKEKLESIRRQASAAMGLSKDPASTPGSIPKIAMVSKPSTHVLLSGSQSDEKDVDLIVRAMSVGQPHRAVPITVALALAAAANVTGSTVHDVASRQRIDTEGITVGHPTGKIVVGAEFDVAAGLKHATVYRTARRIMEGFVYWK</sequence>
<keyword evidence="6" id="KW-0378">Hydrolase</keyword>
<dbReference type="GO" id="GO:0016052">
    <property type="term" value="P:carbohydrate catabolic process"/>
    <property type="evidence" value="ECO:0007669"/>
    <property type="project" value="InterPro"/>
</dbReference>
<accession>H0EKV6</accession>
<dbReference type="InterPro" id="IPR005198">
    <property type="entry name" value="Glyco_hydro_76"/>
</dbReference>
<dbReference type="PANTHER" id="PTHR12145">
    <property type="entry name" value="MANNAN ENDO-1,6-ALPHA-MANNOSIDASE DCW1"/>
    <property type="match status" value="1"/>
</dbReference>
<evidence type="ECO:0000256" key="6">
    <source>
        <dbReference type="ARBA" id="ARBA00022801"/>
    </source>
</evidence>
<feature type="region of interest" description="Disordered" evidence="10">
    <location>
        <begin position="325"/>
        <end position="350"/>
    </location>
</feature>
<comment type="catalytic activity">
    <reaction evidence="1">
        <text>Random hydrolysis of (1-&gt;6)-alpha-D-mannosidic linkages in unbranched (1-&gt;6)-mannans.</text>
        <dbReference type="EC" id="3.2.1.101"/>
    </reaction>
</comment>
<evidence type="ECO:0000313" key="13">
    <source>
        <dbReference type="EMBL" id="EHL00799.1"/>
    </source>
</evidence>
<evidence type="ECO:0000256" key="2">
    <source>
        <dbReference type="ARBA" id="ARBA00007673"/>
    </source>
</evidence>
<evidence type="ECO:0000256" key="3">
    <source>
        <dbReference type="ARBA" id="ARBA00009699"/>
    </source>
</evidence>
<dbReference type="Pfam" id="PF04303">
    <property type="entry name" value="PrpF"/>
    <property type="match status" value="1"/>
</dbReference>
<dbReference type="HOGENOM" id="CLU_017746_0_0_1"/>
<evidence type="ECO:0000256" key="9">
    <source>
        <dbReference type="ARBA" id="ARBA00023295"/>
    </source>
</evidence>
<evidence type="ECO:0000259" key="12">
    <source>
        <dbReference type="PROSITE" id="PS50035"/>
    </source>
</evidence>
<dbReference type="InterPro" id="IPR007400">
    <property type="entry name" value="PrpF-like"/>
</dbReference>
<reference evidence="13 14" key="1">
    <citation type="journal article" date="2012" name="Eukaryot. Cell">
        <title>Genome sequence of the fungus Glarea lozoyensis: the first genome sequence of a species from the Helotiaceae family.</title>
        <authorList>
            <person name="Youssar L."/>
            <person name="Gruening B.A."/>
            <person name="Erxleben A."/>
            <person name="Guenther S."/>
            <person name="Huettel W."/>
        </authorList>
    </citation>
    <scope>NUCLEOTIDE SEQUENCE [LARGE SCALE GENOMIC DNA]</scope>
    <source>
        <strain evidence="14">ATCC 74030 / MF5533</strain>
    </source>
</reference>
<dbReference type="InterPro" id="IPR008928">
    <property type="entry name" value="6-hairpin_glycosidase_sf"/>
</dbReference>
<evidence type="ECO:0000256" key="5">
    <source>
        <dbReference type="ARBA" id="ARBA00022729"/>
    </source>
</evidence>
<dbReference type="Proteomes" id="UP000005446">
    <property type="component" value="Unassembled WGS sequence"/>
</dbReference>
<keyword evidence="5 11" id="KW-0732">Signal</keyword>
<feature type="domain" description="PLD phosphodiesterase" evidence="12">
    <location>
        <begin position="527"/>
        <end position="554"/>
    </location>
</feature>
<dbReference type="Pfam" id="PF03663">
    <property type="entry name" value="Glyco_hydro_76"/>
    <property type="match status" value="2"/>
</dbReference>
<feature type="chain" id="PRO_5003531959" description="mannan endo-1,6-alpha-mannosidase" evidence="11">
    <location>
        <begin position="23"/>
        <end position="767"/>
    </location>
</feature>
<organism evidence="13 14">
    <name type="scientific">Glarea lozoyensis (strain ATCC 74030 / MF5533)</name>
    <dbReference type="NCBI Taxonomy" id="1104152"/>
    <lineage>
        <taxon>Eukaryota</taxon>
        <taxon>Fungi</taxon>
        <taxon>Dikarya</taxon>
        <taxon>Ascomycota</taxon>
        <taxon>Pezizomycotina</taxon>
        <taxon>Leotiomycetes</taxon>
        <taxon>Helotiales</taxon>
        <taxon>Helotiaceae</taxon>
        <taxon>Glarea</taxon>
    </lineage>
</organism>
<evidence type="ECO:0000256" key="8">
    <source>
        <dbReference type="ARBA" id="ARBA00023235"/>
    </source>
</evidence>
<keyword evidence="14" id="KW-1185">Reference proteome</keyword>
<evidence type="ECO:0000256" key="1">
    <source>
        <dbReference type="ARBA" id="ARBA00001452"/>
    </source>
</evidence>
<comment type="similarity">
    <text evidence="3">Belongs to the glycosyl hydrolase 76 family.</text>
</comment>
<dbReference type="AlphaFoldDB" id="H0EKV6"/>
<dbReference type="GO" id="GO:0016853">
    <property type="term" value="F:isomerase activity"/>
    <property type="evidence" value="ECO:0007669"/>
    <property type="project" value="UniProtKB-KW"/>
</dbReference>
<protein>
    <recommendedName>
        <fullName evidence="4">mannan endo-1,6-alpha-mannosidase</fullName>
        <ecNumber evidence="4">3.2.1.101</ecNumber>
    </recommendedName>
</protein>
<keyword evidence="7" id="KW-0325">Glycoprotein</keyword>
<name>H0EKV6_GLAL7</name>
<evidence type="ECO:0000256" key="4">
    <source>
        <dbReference type="ARBA" id="ARBA00012350"/>
    </source>
</evidence>
<feature type="signal peptide" evidence="11">
    <location>
        <begin position="1"/>
        <end position="22"/>
    </location>
</feature>
<dbReference type="InParanoid" id="H0EKV6"/>
<dbReference type="InterPro" id="IPR014480">
    <property type="entry name" value="Mannan-1_6-alpha_mannosidase"/>
</dbReference>